<keyword evidence="2" id="KW-0812">Transmembrane</keyword>
<dbReference type="AlphaFoldDB" id="A0A7W8DIU8"/>
<name>A0A7W8DIU8_9BACT</name>
<keyword evidence="4" id="KW-1185">Reference proteome</keyword>
<evidence type="ECO:0000313" key="4">
    <source>
        <dbReference type="Proteomes" id="UP000590740"/>
    </source>
</evidence>
<organism evidence="3 4">
    <name type="scientific">Prosthecobacter vanneervenii</name>
    <dbReference type="NCBI Taxonomy" id="48466"/>
    <lineage>
        <taxon>Bacteria</taxon>
        <taxon>Pseudomonadati</taxon>
        <taxon>Verrucomicrobiota</taxon>
        <taxon>Verrucomicrobiia</taxon>
        <taxon>Verrucomicrobiales</taxon>
        <taxon>Verrucomicrobiaceae</taxon>
        <taxon>Prosthecobacter</taxon>
    </lineage>
</organism>
<proteinExistence type="predicted"/>
<comment type="caution">
    <text evidence="3">The sequence shown here is derived from an EMBL/GenBank/DDBJ whole genome shotgun (WGS) entry which is preliminary data.</text>
</comment>
<gene>
    <name evidence="3" type="ORF">HNQ65_001043</name>
</gene>
<dbReference type="RefSeq" id="WP_184338407.1">
    <property type="nucleotide sequence ID" value="NZ_JACHIG010000001.1"/>
</dbReference>
<dbReference type="Proteomes" id="UP000590740">
    <property type="component" value="Unassembled WGS sequence"/>
</dbReference>
<evidence type="ECO:0000313" key="3">
    <source>
        <dbReference type="EMBL" id="MBB5031489.1"/>
    </source>
</evidence>
<evidence type="ECO:0000256" key="1">
    <source>
        <dbReference type="SAM" id="MobiDB-lite"/>
    </source>
</evidence>
<keyword evidence="2" id="KW-0472">Membrane</keyword>
<protein>
    <submittedName>
        <fullName evidence="3">Uncharacterized protein</fullName>
    </submittedName>
</protein>
<evidence type="ECO:0000256" key="2">
    <source>
        <dbReference type="SAM" id="Phobius"/>
    </source>
</evidence>
<feature type="compositionally biased region" description="Pro residues" evidence="1">
    <location>
        <begin position="1"/>
        <end position="24"/>
    </location>
</feature>
<accession>A0A7W8DIU8</accession>
<feature type="region of interest" description="Disordered" evidence="1">
    <location>
        <begin position="1"/>
        <end position="27"/>
    </location>
</feature>
<keyword evidence="2" id="KW-1133">Transmembrane helix</keyword>
<sequence length="191" mass="21625">MSQPPDPSAPETQPVPPQPATPPPQRRRGCLRRALFIGCGTLLCFGLLVLLIIYQTFKIDIGVTDLTSDKSERAWLVGQGWPASLHRVFEAHRIINFNGDGVTVKIRSFSPEDVPHVQALIGRGRTWRPGHGYDYFISDMSIFKDCLPADLYFDETAPKAHYIHIPDTPERQVFDVIDTLRGIHYEFIIRT</sequence>
<feature type="transmembrane region" description="Helical" evidence="2">
    <location>
        <begin position="34"/>
        <end position="54"/>
    </location>
</feature>
<reference evidence="3 4" key="1">
    <citation type="submission" date="2020-08" db="EMBL/GenBank/DDBJ databases">
        <title>Genomic Encyclopedia of Type Strains, Phase IV (KMG-IV): sequencing the most valuable type-strain genomes for metagenomic binning, comparative biology and taxonomic classification.</title>
        <authorList>
            <person name="Goeker M."/>
        </authorList>
    </citation>
    <scope>NUCLEOTIDE SEQUENCE [LARGE SCALE GENOMIC DNA]</scope>
    <source>
        <strain evidence="3 4">DSM 12252</strain>
    </source>
</reference>
<dbReference type="EMBL" id="JACHIG010000001">
    <property type="protein sequence ID" value="MBB5031489.1"/>
    <property type="molecule type" value="Genomic_DNA"/>
</dbReference>